<dbReference type="InterPro" id="IPR002557">
    <property type="entry name" value="Chitin-bd_dom"/>
</dbReference>
<dbReference type="SMART" id="SM00494">
    <property type="entry name" value="ChtBD2"/>
    <property type="match status" value="1"/>
</dbReference>
<evidence type="ECO:0000313" key="4">
    <source>
        <dbReference type="EMBL" id="RNA13992.1"/>
    </source>
</evidence>
<sequence>MKKVFKCGIPLFLIILLACINIIESENVVLSVKGIKDLRKKKEMKKMLKARLANNCISGTPEPIWEDDVITETFCRCNDGTYGLTCLENFINPCVNRRQYASADKSIAPNYFIECTANIPYLMKCAPGTKWNEKLVTCDWDYNTKRYENYKNGNPVEVSKKQIKGNYEDRYKDNGNNNKQQKIQKEGIKQETYIGLKDEWETKRTGNKNQEIIYEFKNDKLKPESDQNMQKTQQNDNENKSGKSEKYKETTENKLNKQDEREKISINDASSGYQQQP</sequence>
<proteinExistence type="predicted"/>
<evidence type="ECO:0000313" key="5">
    <source>
        <dbReference type="Proteomes" id="UP000276133"/>
    </source>
</evidence>
<evidence type="ECO:0000256" key="2">
    <source>
        <dbReference type="SAM" id="SignalP"/>
    </source>
</evidence>
<accession>A0A3M7QRP5</accession>
<dbReference type="Pfam" id="PF01607">
    <property type="entry name" value="CBM_14"/>
    <property type="match status" value="1"/>
</dbReference>
<evidence type="ECO:0000259" key="3">
    <source>
        <dbReference type="SMART" id="SM00494"/>
    </source>
</evidence>
<evidence type="ECO:0000256" key="1">
    <source>
        <dbReference type="SAM" id="MobiDB-lite"/>
    </source>
</evidence>
<dbReference type="PROSITE" id="PS51257">
    <property type="entry name" value="PROKAR_LIPOPROTEIN"/>
    <property type="match status" value="1"/>
</dbReference>
<feature type="non-terminal residue" evidence="4">
    <location>
        <position position="277"/>
    </location>
</feature>
<feature type="compositionally biased region" description="Basic and acidic residues" evidence="1">
    <location>
        <begin position="237"/>
        <end position="265"/>
    </location>
</feature>
<organism evidence="4 5">
    <name type="scientific">Brachionus plicatilis</name>
    <name type="common">Marine rotifer</name>
    <name type="synonym">Brachionus muelleri</name>
    <dbReference type="NCBI Taxonomy" id="10195"/>
    <lineage>
        <taxon>Eukaryota</taxon>
        <taxon>Metazoa</taxon>
        <taxon>Spiralia</taxon>
        <taxon>Gnathifera</taxon>
        <taxon>Rotifera</taxon>
        <taxon>Eurotatoria</taxon>
        <taxon>Monogononta</taxon>
        <taxon>Pseudotrocha</taxon>
        <taxon>Ploima</taxon>
        <taxon>Brachionidae</taxon>
        <taxon>Brachionus</taxon>
    </lineage>
</organism>
<dbReference type="GO" id="GO:0005576">
    <property type="term" value="C:extracellular region"/>
    <property type="evidence" value="ECO:0007669"/>
    <property type="project" value="InterPro"/>
</dbReference>
<feature type="compositionally biased region" description="Polar residues" evidence="1">
    <location>
        <begin position="267"/>
        <end position="277"/>
    </location>
</feature>
<feature type="chain" id="PRO_5018129786" description="Chitin-binding type-2 domain-containing protein" evidence="2">
    <location>
        <begin position="26"/>
        <end position="277"/>
    </location>
</feature>
<keyword evidence="2" id="KW-0732">Signal</keyword>
<keyword evidence="5" id="KW-1185">Reference proteome</keyword>
<comment type="caution">
    <text evidence="4">The sequence shown here is derived from an EMBL/GenBank/DDBJ whole genome shotgun (WGS) entry which is preliminary data.</text>
</comment>
<dbReference type="AlphaFoldDB" id="A0A3M7QRP5"/>
<feature type="compositionally biased region" description="Polar residues" evidence="1">
    <location>
        <begin position="226"/>
        <end position="236"/>
    </location>
</feature>
<reference evidence="4 5" key="1">
    <citation type="journal article" date="2018" name="Sci. Rep.">
        <title>Genomic signatures of local adaptation to the degree of environmental predictability in rotifers.</title>
        <authorList>
            <person name="Franch-Gras L."/>
            <person name="Hahn C."/>
            <person name="Garcia-Roger E.M."/>
            <person name="Carmona M.J."/>
            <person name="Serra M."/>
            <person name="Gomez A."/>
        </authorList>
    </citation>
    <scope>NUCLEOTIDE SEQUENCE [LARGE SCALE GENOMIC DNA]</scope>
    <source>
        <strain evidence="4">HYR1</strain>
    </source>
</reference>
<feature type="region of interest" description="Disordered" evidence="1">
    <location>
        <begin position="218"/>
        <end position="277"/>
    </location>
</feature>
<dbReference type="OrthoDB" id="6020543at2759"/>
<dbReference type="GO" id="GO:0008061">
    <property type="term" value="F:chitin binding"/>
    <property type="evidence" value="ECO:0007669"/>
    <property type="project" value="InterPro"/>
</dbReference>
<name>A0A3M7QRP5_BRAPC</name>
<dbReference type="Proteomes" id="UP000276133">
    <property type="component" value="Unassembled WGS sequence"/>
</dbReference>
<gene>
    <name evidence="4" type="ORF">BpHYR1_035920</name>
</gene>
<dbReference type="EMBL" id="REGN01005278">
    <property type="protein sequence ID" value="RNA13992.1"/>
    <property type="molecule type" value="Genomic_DNA"/>
</dbReference>
<dbReference type="SUPFAM" id="SSF57625">
    <property type="entry name" value="Invertebrate chitin-binding proteins"/>
    <property type="match status" value="1"/>
</dbReference>
<dbReference type="InterPro" id="IPR036508">
    <property type="entry name" value="Chitin-bd_dom_sf"/>
</dbReference>
<feature type="domain" description="Chitin-binding type-2" evidence="3">
    <location>
        <begin position="92"/>
        <end position="145"/>
    </location>
</feature>
<feature type="signal peptide" evidence="2">
    <location>
        <begin position="1"/>
        <end position="25"/>
    </location>
</feature>
<dbReference type="Gene3D" id="2.170.140.10">
    <property type="entry name" value="Chitin binding domain"/>
    <property type="match status" value="1"/>
</dbReference>
<protein>
    <recommendedName>
        <fullName evidence="3">Chitin-binding type-2 domain-containing protein</fullName>
    </recommendedName>
</protein>